<dbReference type="SUPFAM" id="SSF46785">
    <property type="entry name" value="Winged helix' DNA-binding domain"/>
    <property type="match status" value="1"/>
</dbReference>
<dbReference type="NCBIfam" id="TIGR00614">
    <property type="entry name" value="recQ_fam"/>
    <property type="match status" value="1"/>
</dbReference>
<dbReference type="GO" id="GO:0043138">
    <property type="term" value="F:3'-5' DNA helicase activity"/>
    <property type="evidence" value="ECO:0007669"/>
    <property type="project" value="UniProtKB-EC"/>
</dbReference>
<feature type="domain" description="Helicase ATP-binding" evidence="19">
    <location>
        <begin position="26"/>
        <end position="194"/>
    </location>
</feature>
<dbReference type="PROSITE" id="PS51192">
    <property type="entry name" value="HELICASE_ATP_BIND_1"/>
    <property type="match status" value="1"/>
</dbReference>
<dbReference type="SMART" id="SM00341">
    <property type="entry name" value="HRDC"/>
    <property type="match status" value="1"/>
</dbReference>
<evidence type="ECO:0000256" key="10">
    <source>
        <dbReference type="ARBA" id="ARBA00022840"/>
    </source>
</evidence>
<keyword evidence="8 21" id="KW-0347">Helicase</keyword>
<feature type="region of interest" description="Disordered" evidence="17">
    <location>
        <begin position="590"/>
        <end position="610"/>
    </location>
</feature>
<evidence type="ECO:0000259" key="20">
    <source>
        <dbReference type="PROSITE" id="PS51194"/>
    </source>
</evidence>
<evidence type="ECO:0000256" key="9">
    <source>
        <dbReference type="ARBA" id="ARBA00022833"/>
    </source>
</evidence>
<keyword evidence="9" id="KW-0862">Zinc</keyword>
<evidence type="ECO:0000256" key="1">
    <source>
        <dbReference type="ARBA" id="ARBA00001946"/>
    </source>
</evidence>
<dbReference type="GO" id="GO:0005737">
    <property type="term" value="C:cytoplasm"/>
    <property type="evidence" value="ECO:0007669"/>
    <property type="project" value="TreeGrafter"/>
</dbReference>
<dbReference type="InterPro" id="IPR036388">
    <property type="entry name" value="WH-like_DNA-bd_sf"/>
</dbReference>
<dbReference type="InterPro" id="IPR029491">
    <property type="entry name" value="Helicase_HTH"/>
</dbReference>
<keyword evidence="6" id="KW-0227">DNA damage</keyword>
<keyword evidence="10" id="KW-0067">ATP-binding</keyword>
<reference evidence="21" key="2">
    <citation type="submission" date="2020-09" db="EMBL/GenBank/DDBJ databases">
        <authorList>
            <person name="Sun Q."/>
            <person name="Zhou Y."/>
        </authorList>
    </citation>
    <scope>NUCLEOTIDE SEQUENCE</scope>
    <source>
        <strain evidence="21">CGMCC 1.12360</strain>
    </source>
</reference>
<evidence type="ECO:0000256" key="13">
    <source>
        <dbReference type="ARBA" id="ARBA00023204"/>
    </source>
</evidence>
<evidence type="ECO:0000256" key="17">
    <source>
        <dbReference type="SAM" id="MobiDB-lite"/>
    </source>
</evidence>
<dbReference type="GO" id="GO:0003677">
    <property type="term" value="F:DNA binding"/>
    <property type="evidence" value="ECO:0007669"/>
    <property type="project" value="UniProtKB-KW"/>
</dbReference>
<dbReference type="CDD" id="cd18794">
    <property type="entry name" value="SF2_C_RecQ"/>
    <property type="match status" value="1"/>
</dbReference>
<evidence type="ECO:0000313" key="21">
    <source>
        <dbReference type="EMBL" id="GFZ79532.1"/>
    </source>
</evidence>
<evidence type="ECO:0000256" key="4">
    <source>
        <dbReference type="ARBA" id="ARBA00022723"/>
    </source>
</evidence>
<proteinExistence type="inferred from homology"/>
<dbReference type="RefSeq" id="WP_188392374.1">
    <property type="nucleotide sequence ID" value="NZ_BMEV01000038.1"/>
</dbReference>
<keyword evidence="13" id="KW-0234">DNA repair</keyword>
<dbReference type="SUPFAM" id="SSF47819">
    <property type="entry name" value="HRDC-like"/>
    <property type="match status" value="1"/>
</dbReference>
<dbReference type="Pfam" id="PF16124">
    <property type="entry name" value="RecQ_Zn_bind"/>
    <property type="match status" value="1"/>
</dbReference>
<evidence type="ECO:0000259" key="18">
    <source>
        <dbReference type="PROSITE" id="PS50967"/>
    </source>
</evidence>
<evidence type="ECO:0000256" key="16">
    <source>
        <dbReference type="NCBIfam" id="TIGR01389"/>
    </source>
</evidence>
<dbReference type="InterPro" id="IPR044876">
    <property type="entry name" value="HRDC_dom_sf"/>
</dbReference>
<sequence length="707" mass="80711">MLRKEKKLLQTYFGYDTFRPGQHETIQYLLKAENTLAVMPTGGGKSICYQIPGLSLDGTAIIISPLISLMKDQVDGLLSLGIPATYINSSLSWQEQQKRLQHTAQGKYKFVYVAPERFESGSFLNVIGNIPLSLIAFDEAHCISQWGHDFRPSYRSVVSKLSGLNHSVVVALTATATEEVIRDIQQLLHIKQVVKTGFQRENLSFHVVKGKDKRTYIRNFLDTRRHESGIIYTATRKQTDALHDLLTRQGIRAAKYHAGLSEEERKDAQQAFIRDEKTVMVATNAFGMGIDKSNVRFVIHYAMPMNIESYYQEAGRAGRDGEPSDCILLFSPRDVELQKFLIEESALDDEAKQKEYRKLREMVNYCHTDQCLQSFVLHYFGDGQDVQCGKCSNCAGNREKTDITELAQMILSCVKRMREQFGVTLTAKVLKGSKDKKVKQLGFESLSTYGILSQYTERQIAELIQFLVSEKLLAMKEGKYPTLMLNKRSVEVLKGMRSVEMYTAPLPENAESDYETGLFQELRTLRKKMADERNIPPYVLFSDATLKDFSRYLPETKEEMLEIKGVGERKFAQFGEEFLTVIRTWRKNHPETKKPIPIHGGGKKKLEPKDERPSHRITYDLFQGGKTIAEIAAIRNITEQTAEDHLFKAYKDGFPILWGIFFNDEEEKAILDAAKQMDPPKLKPLKESLAEFDYRKIKAVFVKNGLM</sequence>
<keyword evidence="4" id="KW-0479">Metal-binding</keyword>
<keyword evidence="14" id="KW-0413">Isomerase</keyword>
<keyword evidence="12" id="KW-0233">DNA recombination</keyword>
<dbReference type="Gene3D" id="1.10.150.80">
    <property type="entry name" value="HRDC domain"/>
    <property type="match status" value="1"/>
</dbReference>
<dbReference type="SMART" id="SM00956">
    <property type="entry name" value="RQC"/>
    <property type="match status" value="1"/>
</dbReference>
<keyword evidence="22" id="KW-1185">Reference proteome</keyword>
<protein>
    <recommendedName>
        <fullName evidence="16">DNA helicase RecQ</fullName>
        <ecNumber evidence="16">5.6.2.4</ecNumber>
    </recommendedName>
</protein>
<dbReference type="Proteomes" id="UP000602050">
    <property type="component" value="Unassembled WGS sequence"/>
</dbReference>
<dbReference type="InterPro" id="IPR004589">
    <property type="entry name" value="DNA_helicase_ATP-dep_RecQ"/>
</dbReference>
<dbReference type="GO" id="GO:0016787">
    <property type="term" value="F:hydrolase activity"/>
    <property type="evidence" value="ECO:0007669"/>
    <property type="project" value="UniProtKB-KW"/>
</dbReference>
<dbReference type="PROSITE" id="PS50967">
    <property type="entry name" value="HRDC"/>
    <property type="match status" value="1"/>
</dbReference>
<reference evidence="21" key="1">
    <citation type="journal article" date="2014" name="Int. J. Syst. Evol. Microbiol.">
        <title>Complete genome sequence of Corynebacterium casei LMG S-19264T (=DSM 44701T), isolated from a smear-ripened cheese.</title>
        <authorList>
            <consortium name="US DOE Joint Genome Institute (JGI-PGF)"/>
            <person name="Walter F."/>
            <person name="Albersmeier A."/>
            <person name="Kalinowski J."/>
            <person name="Ruckert C."/>
        </authorList>
    </citation>
    <scope>NUCLEOTIDE SEQUENCE</scope>
    <source>
        <strain evidence="21">CGMCC 1.12360</strain>
    </source>
</reference>
<keyword evidence="7" id="KW-0378">Hydrolase</keyword>
<dbReference type="PANTHER" id="PTHR13710">
    <property type="entry name" value="DNA HELICASE RECQ FAMILY MEMBER"/>
    <property type="match status" value="1"/>
</dbReference>
<dbReference type="SUPFAM" id="SSF52540">
    <property type="entry name" value="P-loop containing nucleoside triphosphate hydrolases"/>
    <property type="match status" value="1"/>
</dbReference>
<dbReference type="EC" id="5.6.2.4" evidence="16"/>
<dbReference type="Gene3D" id="1.10.10.10">
    <property type="entry name" value="Winged helix-like DNA-binding domain superfamily/Winged helix DNA-binding domain"/>
    <property type="match status" value="1"/>
</dbReference>
<dbReference type="FunFam" id="3.40.50.300:FF:001389">
    <property type="entry name" value="ATP-dependent DNA helicase RecQ"/>
    <property type="match status" value="1"/>
</dbReference>
<dbReference type="Pfam" id="PF00271">
    <property type="entry name" value="Helicase_C"/>
    <property type="match status" value="1"/>
</dbReference>
<comment type="caution">
    <text evidence="21">The sequence shown here is derived from an EMBL/GenBank/DDBJ whole genome shotgun (WGS) entry which is preliminary data.</text>
</comment>
<dbReference type="FunFam" id="1.10.150.80:FF:000002">
    <property type="entry name" value="ATP-dependent DNA helicase RecQ"/>
    <property type="match status" value="1"/>
</dbReference>
<name>A0A8J2XFL5_9BACI</name>
<dbReference type="InterPro" id="IPR010997">
    <property type="entry name" value="HRDC-like_sf"/>
</dbReference>
<dbReference type="InterPro" id="IPR036390">
    <property type="entry name" value="WH_DNA-bd_sf"/>
</dbReference>
<gene>
    <name evidence="21" type="primary">recQ</name>
    <name evidence="21" type="ORF">GCM10010978_21140</name>
</gene>
<dbReference type="Pfam" id="PF00570">
    <property type="entry name" value="HRDC"/>
    <property type="match status" value="1"/>
</dbReference>
<dbReference type="GO" id="GO:0009378">
    <property type="term" value="F:four-way junction helicase activity"/>
    <property type="evidence" value="ECO:0007669"/>
    <property type="project" value="TreeGrafter"/>
</dbReference>
<dbReference type="GO" id="GO:0006260">
    <property type="term" value="P:DNA replication"/>
    <property type="evidence" value="ECO:0007669"/>
    <property type="project" value="InterPro"/>
</dbReference>
<dbReference type="Gene3D" id="3.40.50.300">
    <property type="entry name" value="P-loop containing nucleotide triphosphate hydrolases"/>
    <property type="match status" value="2"/>
</dbReference>
<dbReference type="GO" id="GO:0009432">
    <property type="term" value="P:SOS response"/>
    <property type="evidence" value="ECO:0007669"/>
    <property type="project" value="UniProtKB-UniRule"/>
</dbReference>
<evidence type="ECO:0000256" key="7">
    <source>
        <dbReference type="ARBA" id="ARBA00022801"/>
    </source>
</evidence>
<dbReference type="Pfam" id="PF00270">
    <property type="entry name" value="DEAD"/>
    <property type="match status" value="1"/>
</dbReference>
<dbReference type="PANTHER" id="PTHR13710:SF105">
    <property type="entry name" value="ATP-DEPENDENT DNA HELICASE Q1"/>
    <property type="match status" value="1"/>
</dbReference>
<dbReference type="InterPro" id="IPR011545">
    <property type="entry name" value="DEAD/DEAH_box_helicase_dom"/>
</dbReference>
<feature type="domain" description="HRDC" evidence="18">
    <location>
        <begin position="512"/>
        <end position="592"/>
    </location>
</feature>
<dbReference type="GO" id="GO:0006281">
    <property type="term" value="P:DNA repair"/>
    <property type="evidence" value="ECO:0007669"/>
    <property type="project" value="UniProtKB-KW"/>
</dbReference>
<evidence type="ECO:0000256" key="5">
    <source>
        <dbReference type="ARBA" id="ARBA00022741"/>
    </source>
</evidence>
<keyword evidence="11" id="KW-0238">DNA-binding</keyword>
<dbReference type="SMART" id="SM00487">
    <property type="entry name" value="DEXDc"/>
    <property type="match status" value="1"/>
</dbReference>
<dbReference type="GO" id="GO:0005524">
    <property type="term" value="F:ATP binding"/>
    <property type="evidence" value="ECO:0007669"/>
    <property type="project" value="UniProtKB-KW"/>
</dbReference>
<accession>A0A8J2XFL5</accession>
<dbReference type="InterPro" id="IPR018982">
    <property type="entry name" value="RQC_domain"/>
</dbReference>
<comment type="cofactor">
    <cofactor evidence="1">
        <name>Mg(2+)</name>
        <dbReference type="ChEBI" id="CHEBI:18420"/>
    </cofactor>
</comment>
<evidence type="ECO:0000256" key="2">
    <source>
        <dbReference type="ARBA" id="ARBA00001947"/>
    </source>
</evidence>
<comment type="similarity">
    <text evidence="3">Belongs to the helicase family. RecQ subfamily.</text>
</comment>
<dbReference type="InterPro" id="IPR032284">
    <property type="entry name" value="RecQ_Zn-bd"/>
</dbReference>
<dbReference type="PROSITE" id="PS51194">
    <property type="entry name" value="HELICASE_CTER"/>
    <property type="match status" value="1"/>
</dbReference>
<dbReference type="NCBIfam" id="TIGR01389">
    <property type="entry name" value="recQ"/>
    <property type="match status" value="1"/>
</dbReference>
<feature type="domain" description="Helicase C-terminal" evidence="20">
    <location>
        <begin position="216"/>
        <end position="363"/>
    </location>
</feature>
<dbReference type="GO" id="GO:0030894">
    <property type="term" value="C:replisome"/>
    <property type="evidence" value="ECO:0007669"/>
    <property type="project" value="TreeGrafter"/>
</dbReference>
<evidence type="ECO:0000256" key="6">
    <source>
        <dbReference type="ARBA" id="ARBA00022763"/>
    </source>
</evidence>
<evidence type="ECO:0000256" key="8">
    <source>
        <dbReference type="ARBA" id="ARBA00022806"/>
    </source>
</evidence>
<evidence type="ECO:0000256" key="15">
    <source>
        <dbReference type="ARBA" id="ARBA00034617"/>
    </source>
</evidence>
<dbReference type="AlphaFoldDB" id="A0A8J2XFL5"/>
<dbReference type="InterPro" id="IPR002121">
    <property type="entry name" value="HRDC_dom"/>
</dbReference>
<dbReference type="InterPro" id="IPR014001">
    <property type="entry name" value="Helicase_ATP-bd"/>
</dbReference>
<dbReference type="Pfam" id="PF09382">
    <property type="entry name" value="RQC"/>
    <property type="match status" value="1"/>
</dbReference>
<dbReference type="CDD" id="cd17920">
    <property type="entry name" value="DEXHc_RecQ"/>
    <property type="match status" value="1"/>
</dbReference>
<dbReference type="GO" id="GO:0043590">
    <property type="term" value="C:bacterial nucleoid"/>
    <property type="evidence" value="ECO:0007669"/>
    <property type="project" value="TreeGrafter"/>
</dbReference>
<dbReference type="SMART" id="SM00490">
    <property type="entry name" value="HELICc"/>
    <property type="match status" value="1"/>
</dbReference>
<evidence type="ECO:0000256" key="14">
    <source>
        <dbReference type="ARBA" id="ARBA00023235"/>
    </source>
</evidence>
<dbReference type="InterPro" id="IPR001650">
    <property type="entry name" value="Helicase_C-like"/>
</dbReference>
<dbReference type="InterPro" id="IPR027417">
    <property type="entry name" value="P-loop_NTPase"/>
</dbReference>
<evidence type="ECO:0000313" key="22">
    <source>
        <dbReference type="Proteomes" id="UP000602050"/>
    </source>
</evidence>
<comment type="cofactor">
    <cofactor evidence="2">
        <name>Zn(2+)</name>
        <dbReference type="ChEBI" id="CHEBI:29105"/>
    </cofactor>
</comment>
<comment type="catalytic activity">
    <reaction evidence="15">
        <text>Couples ATP hydrolysis with the unwinding of duplex DNA by translocating in the 3'-5' direction.</text>
        <dbReference type="EC" id="5.6.2.4"/>
    </reaction>
</comment>
<keyword evidence="5" id="KW-0547">Nucleotide-binding</keyword>
<dbReference type="InterPro" id="IPR006293">
    <property type="entry name" value="DNA_helicase_ATP-dep_RecQ_bac"/>
</dbReference>
<dbReference type="EMBL" id="BMEV01000038">
    <property type="protein sequence ID" value="GFZ79532.1"/>
    <property type="molecule type" value="Genomic_DNA"/>
</dbReference>
<evidence type="ECO:0000256" key="12">
    <source>
        <dbReference type="ARBA" id="ARBA00023172"/>
    </source>
</evidence>
<dbReference type="Pfam" id="PF14493">
    <property type="entry name" value="HTH_40"/>
    <property type="match status" value="1"/>
</dbReference>
<evidence type="ECO:0000259" key="19">
    <source>
        <dbReference type="PROSITE" id="PS51192"/>
    </source>
</evidence>
<evidence type="ECO:0000256" key="11">
    <source>
        <dbReference type="ARBA" id="ARBA00023125"/>
    </source>
</evidence>
<evidence type="ECO:0000256" key="3">
    <source>
        <dbReference type="ARBA" id="ARBA00005446"/>
    </source>
</evidence>
<organism evidence="21 22">
    <name type="scientific">Compostibacillus humi</name>
    <dbReference type="NCBI Taxonomy" id="1245525"/>
    <lineage>
        <taxon>Bacteria</taxon>
        <taxon>Bacillati</taxon>
        <taxon>Bacillota</taxon>
        <taxon>Bacilli</taxon>
        <taxon>Bacillales</taxon>
        <taxon>Bacillaceae</taxon>
        <taxon>Compostibacillus</taxon>
    </lineage>
</organism>
<dbReference type="GO" id="GO:0046872">
    <property type="term" value="F:metal ion binding"/>
    <property type="evidence" value="ECO:0007669"/>
    <property type="project" value="UniProtKB-KW"/>
</dbReference>
<dbReference type="GO" id="GO:0006310">
    <property type="term" value="P:DNA recombination"/>
    <property type="evidence" value="ECO:0007669"/>
    <property type="project" value="UniProtKB-UniRule"/>
</dbReference>